<evidence type="ECO:0000259" key="7">
    <source>
        <dbReference type="Pfam" id="PF18962"/>
    </source>
</evidence>
<evidence type="ECO:0000256" key="4">
    <source>
        <dbReference type="ARBA" id="ARBA00022825"/>
    </source>
</evidence>
<dbReference type="PRINTS" id="PR00723">
    <property type="entry name" value="SUBTILISIN"/>
</dbReference>
<dbReference type="InterPro" id="IPR015500">
    <property type="entry name" value="Peptidase_S8_subtilisin-rel"/>
</dbReference>
<evidence type="ECO:0000256" key="1">
    <source>
        <dbReference type="ARBA" id="ARBA00011073"/>
    </source>
</evidence>
<dbReference type="InterPro" id="IPR050131">
    <property type="entry name" value="Peptidase_S8_subtilisin-like"/>
</dbReference>
<evidence type="ECO:0000256" key="2">
    <source>
        <dbReference type="ARBA" id="ARBA00022670"/>
    </source>
</evidence>
<dbReference type="PANTHER" id="PTHR43806">
    <property type="entry name" value="PEPTIDASE S8"/>
    <property type="match status" value="1"/>
</dbReference>
<feature type="active site" description="Charge relay system" evidence="5">
    <location>
        <position position="245"/>
    </location>
</feature>
<accession>A0A523UUQ5</accession>
<feature type="active site" description="Charge relay system" evidence="5">
    <location>
        <position position="398"/>
    </location>
</feature>
<dbReference type="Pfam" id="PF00082">
    <property type="entry name" value="Peptidase_S8"/>
    <property type="match status" value="1"/>
</dbReference>
<proteinExistence type="inferred from homology"/>
<comment type="similarity">
    <text evidence="1 5">Belongs to the peptidase S8 family.</text>
</comment>
<dbReference type="AlphaFoldDB" id="A0A523UUQ5"/>
<dbReference type="InterPro" id="IPR023828">
    <property type="entry name" value="Peptidase_S8_Ser-AS"/>
</dbReference>
<sequence length="897" mass="97407">MRLISIGLILIAFFFCNGAVLADDYSRGYVPGEMLVCFTKEANERISLRDSGGFVSVGIPSVDELNMTYQVYDGKRLIWWDKNMSEAAKEHGLDRIYYLHLPKDSDIEVIVAQYEKDPNVEYATPNTVYRTHVVPNDPRYGTQWGLKKIMAAEGWDISKGDSSAITGFIDSAVDWTHEDLHDGLWINAEEDLNGNGVFDTFPDGNGGDLNFYDDDGNGFIDDVIGWDFISWDWDPTPDVMEGSQHGTSTYGISNAVTDNAVGVSGLAWECVGMAFRCGSGLSIFTAQAIQAMYYAVGNGAHVLNNSWGGYSPNSNVNAVVQFAHSQNLVIVASAGNDNSQAIHYPSGYANVIAVAATDANDRKSSYSNYGTWVDCCAPGDGIVTTTWHNGYESIYGTSASAPFVTGLVALVRGQHPGWTNTQIENQILSHCGCDSIDHLNPGYEGKLGWGRINVFKTLGTSVKSYVHMIGDITVLDGGTGDGDGRPEKGERDSLVIWLKNEECWLNALSVQATLATSDTGIYMVDATVIFPSLANGDSANNSSMPFVFDVSPGFDPHRVTFHVTINTSPSSYHTEDTFNLMVGHPSVLLVDDDGGAGYEPFFEEALDQISVAFDEWELFSQGDVGGVLANYCLVIWFTGDQVDSTLAAQDQTDLQTYLDAGGLLFITGQNIGQDIGSDPFYANYLHASFDLPTTNDKLLYGVTGDEIGDGLTLLTAGSPGAGNQTSQDIISPLAGADSVIMYGPADCAAIKYDSGTYKVVYFGFGFEGIASRPAQGFDNNWLVMREIIKWLGCPQVGVEEEVEVRAPISRTHLFQITPNPFSKATTIEFTLGGEARRGKTKLGLYDAAGRLVETLMDGFSQPKFSMSFDASLLPSGVYFLRLDTPEESLCRKMVIVK</sequence>
<evidence type="ECO:0000313" key="8">
    <source>
        <dbReference type="EMBL" id="TET46292.1"/>
    </source>
</evidence>
<dbReference type="Gene3D" id="3.40.50.200">
    <property type="entry name" value="Peptidase S8/S53 domain"/>
    <property type="match status" value="1"/>
</dbReference>
<comment type="caution">
    <text evidence="8">The sequence shown here is derived from an EMBL/GenBank/DDBJ whole genome shotgun (WGS) entry which is preliminary data.</text>
</comment>
<gene>
    <name evidence="8" type="ORF">E3J62_04640</name>
</gene>
<evidence type="ECO:0000313" key="9">
    <source>
        <dbReference type="Proteomes" id="UP000315525"/>
    </source>
</evidence>
<evidence type="ECO:0000256" key="3">
    <source>
        <dbReference type="ARBA" id="ARBA00022801"/>
    </source>
</evidence>
<keyword evidence="3 5" id="KW-0378">Hydrolase</keyword>
<name>A0A523UUQ5_UNCT6</name>
<protein>
    <submittedName>
        <fullName evidence="8">T9SS type A sorting domain-containing protein</fullName>
    </submittedName>
</protein>
<dbReference type="EMBL" id="SOJN01000060">
    <property type="protein sequence ID" value="TET46292.1"/>
    <property type="molecule type" value="Genomic_DNA"/>
</dbReference>
<dbReference type="PROSITE" id="PS00138">
    <property type="entry name" value="SUBTILASE_SER"/>
    <property type="match status" value="1"/>
</dbReference>
<dbReference type="PANTHER" id="PTHR43806:SF11">
    <property type="entry name" value="CEREVISIN-RELATED"/>
    <property type="match status" value="1"/>
</dbReference>
<feature type="domain" description="Secretion system C-terminal sorting" evidence="7">
    <location>
        <begin position="818"/>
        <end position="895"/>
    </location>
</feature>
<dbReference type="GO" id="GO:0004252">
    <property type="term" value="F:serine-type endopeptidase activity"/>
    <property type="evidence" value="ECO:0007669"/>
    <property type="project" value="UniProtKB-UniRule"/>
</dbReference>
<evidence type="ECO:0000256" key="5">
    <source>
        <dbReference type="PROSITE-ProRule" id="PRU01240"/>
    </source>
</evidence>
<reference evidence="8 9" key="1">
    <citation type="submission" date="2019-03" db="EMBL/GenBank/DDBJ databases">
        <title>Metabolic potential of uncultured bacteria and archaea associated with petroleum seepage in deep-sea sediments.</title>
        <authorList>
            <person name="Dong X."/>
            <person name="Hubert C."/>
        </authorList>
    </citation>
    <scope>NUCLEOTIDE SEQUENCE [LARGE SCALE GENOMIC DNA]</scope>
    <source>
        <strain evidence="8">E44_bin18</strain>
    </source>
</reference>
<dbReference type="InterPro" id="IPR036852">
    <property type="entry name" value="Peptidase_S8/S53_dom_sf"/>
</dbReference>
<dbReference type="NCBIfam" id="TIGR04183">
    <property type="entry name" value="Por_Secre_tail"/>
    <property type="match status" value="1"/>
</dbReference>
<dbReference type="PROSITE" id="PS51892">
    <property type="entry name" value="SUBTILASE"/>
    <property type="match status" value="1"/>
</dbReference>
<dbReference type="Pfam" id="PF18962">
    <property type="entry name" value="Por_Secre_tail"/>
    <property type="match status" value="1"/>
</dbReference>
<evidence type="ECO:0000259" key="6">
    <source>
        <dbReference type="Pfam" id="PF00082"/>
    </source>
</evidence>
<dbReference type="SUPFAM" id="SSF52743">
    <property type="entry name" value="Subtilisin-like"/>
    <property type="match status" value="1"/>
</dbReference>
<feature type="domain" description="Peptidase S8/S53" evidence="6">
    <location>
        <begin position="167"/>
        <end position="431"/>
    </location>
</feature>
<keyword evidence="2 5" id="KW-0645">Protease</keyword>
<dbReference type="GO" id="GO:0006508">
    <property type="term" value="P:proteolysis"/>
    <property type="evidence" value="ECO:0007669"/>
    <property type="project" value="UniProtKB-KW"/>
</dbReference>
<dbReference type="Proteomes" id="UP000315525">
    <property type="component" value="Unassembled WGS sequence"/>
</dbReference>
<organism evidence="8 9">
    <name type="scientific">candidate division TA06 bacterium</name>
    <dbReference type="NCBI Taxonomy" id="2250710"/>
    <lineage>
        <taxon>Bacteria</taxon>
        <taxon>Bacteria division TA06</taxon>
    </lineage>
</organism>
<dbReference type="InterPro" id="IPR026444">
    <property type="entry name" value="Secre_tail"/>
</dbReference>
<dbReference type="InterPro" id="IPR000209">
    <property type="entry name" value="Peptidase_S8/S53_dom"/>
</dbReference>
<keyword evidence="4 5" id="KW-0720">Serine protease</keyword>
<feature type="active site" description="Charge relay system" evidence="5">
    <location>
        <position position="170"/>
    </location>
</feature>